<dbReference type="KEGG" id="tbe:Trebr_1006"/>
<dbReference type="Gene3D" id="3.80.10.10">
    <property type="entry name" value="Ribonuclease Inhibitor"/>
    <property type="match status" value="1"/>
</dbReference>
<dbReference type="EMBL" id="CP002696">
    <property type="protein sequence ID" value="AEE16441.1"/>
    <property type="molecule type" value="Genomic_DNA"/>
</dbReference>
<dbReference type="SUPFAM" id="SSF52047">
    <property type="entry name" value="RNI-like"/>
    <property type="match status" value="1"/>
</dbReference>
<gene>
    <name evidence="1" type="ordered locus">Trebr_1006</name>
</gene>
<accession>F4LJW1</accession>
<keyword evidence="2" id="KW-1185">Reference proteome</keyword>
<reference evidence="2" key="1">
    <citation type="submission" date="2011-04" db="EMBL/GenBank/DDBJ databases">
        <title>The complete genome of Treponema brennaborense DSM 12168.</title>
        <authorList>
            <person name="Lucas S."/>
            <person name="Han J."/>
            <person name="Lapidus A."/>
            <person name="Bruce D."/>
            <person name="Goodwin L."/>
            <person name="Pitluck S."/>
            <person name="Peters L."/>
            <person name="Kyrpides N."/>
            <person name="Mavromatis K."/>
            <person name="Ivanova N."/>
            <person name="Mikhailova N."/>
            <person name="Pagani I."/>
            <person name="Teshima H."/>
            <person name="Detter J.C."/>
            <person name="Tapia R."/>
            <person name="Han C."/>
            <person name="Land M."/>
            <person name="Hauser L."/>
            <person name="Markowitz V."/>
            <person name="Cheng J.-F."/>
            <person name="Hugenholtz P."/>
            <person name="Woyke T."/>
            <person name="Wu D."/>
            <person name="Gronow S."/>
            <person name="Wellnitz S."/>
            <person name="Brambilla E."/>
            <person name="Klenk H.-P."/>
            <person name="Eisen J.A."/>
        </authorList>
    </citation>
    <scope>NUCLEOTIDE SEQUENCE [LARGE SCALE GENOMIC DNA]</scope>
    <source>
        <strain evidence="2">DSM 12168 / CIP 105900 / DD5/3</strain>
    </source>
</reference>
<name>F4LJW1_TREBD</name>
<organism evidence="1 2">
    <name type="scientific">Treponema brennaborense (strain DSM 12168 / CIP 105900 / DD5/3)</name>
    <dbReference type="NCBI Taxonomy" id="906968"/>
    <lineage>
        <taxon>Bacteria</taxon>
        <taxon>Pseudomonadati</taxon>
        <taxon>Spirochaetota</taxon>
        <taxon>Spirochaetia</taxon>
        <taxon>Spirochaetales</taxon>
        <taxon>Treponemataceae</taxon>
        <taxon>Treponema</taxon>
    </lineage>
</organism>
<dbReference type="Proteomes" id="UP000006546">
    <property type="component" value="Chromosome"/>
</dbReference>
<dbReference type="HOGENOM" id="CLU_1250178_0_0_12"/>
<dbReference type="RefSeq" id="WP_013758160.1">
    <property type="nucleotide sequence ID" value="NC_015500.1"/>
</dbReference>
<protein>
    <submittedName>
        <fullName evidence="1">Uncharacterized protein</fullName>
    </submittedName>
</protein>
<sequence>MLLGTAWGQTVTSNNTVKETYKPALYYENFLITELDNLKELYDVLSQKQIEKLSCINLINVKVKNLVGMDLFPNMQTISFNNCEVESFEGIAFVNRDGGVFMKNSIIKGIGTYLENVNLDGLSFSNCIVDNVADIFFPREIFAVSFNNFPGYLEMLRKLPASVDQITLNCNNISDLKTIQFLKKQCPNLRYIYVADNVFSDENLMEAQEFWKPTYITKYEL</sequence>
<evidence type="ECO:0000313" key="2">
    <source>
        <dbReference type="Proteomes" id="UP000006546"/>
    </source>
</evidence>
<dbReference type="AlphaFoldDB" id="F4LJW1"/>
<dbReference type="InterPro" id="IPR032675">
    <property type="entry name" value="LRR_dom_sf"/>
</dbReference>
<proteinExistence type="predicted"/>
<evidence type="ECO:0000313" key="1">
    <source>
        <dbReference type="EMBL" id="AEE16441.1"/>
    </source>
</evidence>